<accession>A9FNY7</accession>
<dbReference type="AlphaFoldDB" id="A9FNY7"/>
<evidence type="ECO:0000256" key="2">
    <source>
        <dbReference type="ARBA" id="ARBA00022741"/>
    </source>
</evidence>
<evidence type="ECO:0000313" key="7">
    <source>
        <dbReference type="Proteomes" id="UP000002139"/>
    </source>
</evidence>
<keyword evidence="7" id="KW-1185">Reference proteome</keyword>
<dbReference type="InterPro" id="IPR000719">
    <property type="entry name" value="Prot_kinase_dom"/>
</dbReference>
<feature type="domain" description="Protein kinase" evidence="5">
    <location>
        <begin position="29"/>
        <end position="286"/>
    </location>
</feature>
<dbReference type="eggNOG" id="COG0515">
    <property type="taxonomic scope" value="Bacteria"/>
</dbReference>
<dbReference type="Pfam" id="PF00069">
    <property type="entry name" value="Pkinase"/>
    <property type="match status" value="1"/>
</dbReference>
<dbReference type="Gene3D" id="1.10.510.10">
    <property type="entry name" value="Transferase(Phosphotransferase) domain 1"/>
    <property type="match status" value="1"/>
</dbReference>
<dbReference type="InterPro" id="IPR027417">
    <property type="entry name" value="P-loop_NTPase"/>
</dbReference>
<evidence type="ECO:0000256" key="1">
    <source>
        <dbReference type="ARBA" id="ARBA00022679"/>
    </source>
</evidence>
<dbReference type="PANTHER" id="PTHR43289:SF6">
    <property type="entry name" value="SERINE_THREONINE-PROTEIN KINASE NEKL-3"/>
    <property type="match status" value="1"/>
</dbReference>
<dbReference type="PROSITE" id="PS50011">
    <property type="entry name" value="PROTEIN_KINASE_DOM"/>
    <property type="match status" value="1"/>
</dbReference>
<sequence>MHHAPSSCNIPRSMTLTELQPGAVVADRFAIACLAGAGGMGTVYKALDQERGRLVALKLLSDALPEHADRFAREARILAQLEHPGIVRFIGAGHDAVAGAWLAMEWLEGEDLAARLDRGPLALEETFALGIAAADALDAAHAAGVIHRDVKPSNIFLIGGDPGHIKLVDFGIARRDGPTRALTRSGTIIGTAGYLAPEQINGEPLDARSDVFSLGAVLFECLAGRPAFAGGRMVDVLARTLLEEAPDVCARRDDVSRALSSLVARMIAKDRGARPESGAAVANALRALAKEAAANSASPGEPGRREAISSCEERVGSIVVAEREAAADAASAQTVSADADVARRARLAAALARLGGRVDLVAGGRLLVTQKEAESPEEQAVRAARCALALGPTLAESEGAAKPRIAVVTGSAEVTGKPPAGDLLARAVALLAAPAPVSGVAYVDDVTRALLGGRFDVRREPAGWALAGERAIGDDARWGLGRPSPFLDRDVELRQLVDLFEECVEEGLARAALVTGPPGIGKSRLRHEAMQRISGIRTSANATPAVWAGRADTGAPFEVLASLIRGARDPSHQPTSLGQEFVDLIDAAVEARPLVLVIEDLHLADEPSLQGIERALRAFQDRPLFVLAFGRPEAHERFPGLWAERGAQQIHLGALSPRSTARLAQDALSSLDPGEVAALVERAAGNPFYLEELLRSASEGRRDELPEAVLAMEQARLVALPPAERRFLRAASIFGNVFWRRGVLHLLGEGGSVTLAESALATLLAHKLVERRATSRFPGEEELAFRQPLVCEAAHSTLTAADRARGHALAAAWLETVGEQDTRVLASHRGWGPARK</sequence>
<dbReference type="SMART" id="SM00220">
    <property type="entry name" value="S_TKc"/>
    <property type="match status" value="1"/>
</dbReference>
<dbReference type="CDD" id="cd14014">
    <property type="entry name" value="STKc_PknB_like"/>
    <property type="match status" value="1"/>
</dbReference>
<gene>
    <name evidence="6" type="ordered locus">sce1848</name>
</gene>
<dbReference type="GO" id="GO:0005524">
    <property type="term" value="F:ATP binding"/>
    <property type="evidence" value="ECO:0007669"/>
    <property type="project" value="UniProtKB-KW"/>
</dbReference>
<dbReference type="KEGG" id="scl:sce1848"/>
<dbReference type="GO" id="GO:0004674">
    <property type="term" value="F:protein serine/threonine kinase activity"/>
    <property type="evidence" value="ECO:0007669"/>
    <property type="project" value="UniProtKB-EC"/>
</dbReference>
<keyword evidence="4" id="KW-0067">ATP-binding</keyword>
<dbReference type="SUPFAM" id="SSF56112">
    <property type="entry name" value="Protein kinase-like (PK-like)"/>
    <property type="match status" value="1"/>
</dbReference>
<keyword evidence="1 6" id="KW-0808">Transferase</keyword>
<dbReference type="Gene3D" id="3.30.200.20">
    <property type="entry name" value="Phosphorylase Kinase, domain 1"/>
    <property type="match status" value="1"/>
</dbReference>
<dbReference type="EC" id="2.7.11.1" evidence="6"/>
<organism evidence="6 7">
    <name type="scientific">Sorangium cellulosum (strain So ce56)</name>
    <name type="common">Polyangium cellulosum (strain So ce56)</name>
    <dbReference type="NCBI Taxonomy" id="448385"/>
    <lineage>
        <taxon>Bacteria</taxon>
        <taxon>Pseudomonadati</taxon>
        <taxon>Myxococcota</taxon>
        <taxon>Polyangia</taxon>
        <taxon>Polyangiales</taxon>
        <taxon>Polyangiaceae</taxon>
        <taxon>Sorangium</taxon>
    </lineage>
</organism>
<dbReference type="PANTHER" id="PTHR43289">
    <property type="entry name" value="MITOGEN-ACTIVATED PROTEIN KINASE KINASE KINASE 20-RELATED"/>
    <property type="match status" value="1"/>
</dbReference>
<dbReference type="HOGENOM" id="CLU_006367_0_0_7"/>
<dbReference type="InterPro" id="IPR008271">
    <property type="entry name" value="Ser/Thr_kinase_AS"/>
</dbReference>
<dbReference type="InterPro" id="IPR011009">
    <property type="entry name" value="Kinase-like_dom_sf"/>
</dbReference>
<reference evidence="6 7" key="1">
    <citation type="journal article" date="2007" name="Nat. Biotechnol.">
        <title>Complete genome sequence of the myxobacterium Sorangium cellulosum.</title>
        <authorList>
            <person name="Schneiker S."/>
            <person name="Perlova O."/>
            <person name="Kaiser O."/>
            <person name="Gerth K."/>
            <person name="Alici A."/>
            <person name="Altmeyer M.O."/>
            <person name="Bartels D."/>
            <person name="Bekel T."/>
            <person name="Beyer S."/>
            <person name="Bode E."/>
            <person name="Bode H.B."/>
            <person name="Bolten C.J."/>
            <person name="Choudhuri J.V."/>
            <person name="Doss S."/>
            <person name="Elnakady Y.A."/>
            <person name="Frank B."/>
            <person name="Gaigalat L."/>
            <person name="Goesmann A."/>
            <person name="Groeger C."/>
            <person name="Gross F."/>
            <person name="Jelsbak L."/>
            <person name="Jelsbak L."/>
            <person name="Kalinowski J."/>
            <person name="Kegler C."/>
            <person name="Knauber T."/>
            <person name="Konietzny S."/>
            <person name="Kopp M."/>
            <person name="Krause L."/>
            <person name="Krug D."/>
            <person name="Linke B."/>
            <person name="Mahmud T."/>
            <person name="Martinez-Arias R."/>
            <person name="McHardy A.C."/>
            <person name="Merai M."/>
            <person name="Meyer F."/>
            <person name="Mormann S."/>
            <person name="Munoz-Dorado J."/>
            <person name="Perez J."/>
            <person name="Pradella S."/>
            <person name="Rachid S."/>
            <person name="Raddatz G."/>
            <person name="Rosenau F."/>
            <person name="Rueckert C."/>
            <person name="Sasse F."/>
            <person name="Scharfe M."/>
            <person name="Schuster S.C."/>
            <person name="Suen G."/>
            <person name="Treuner-Lange A."/>
            <person name="Velicer G.J."/>
            <person name="Vorholter F.-J."/>
            <person name="Weissman K.J."/>
            <person name="Welch R.D."/>
            <person name="Wenzel S.C."/>
            <person name="Whitworth D.E."/>
            <person name="Wilhelm S."/>
            <person name="Wittmann C."/>
            <person name="Bloecker H."/>
            <person name="Puehler A."/>
            <person name="Mueller R."/>
        </authorList>
    </citation>
    <scope>NUCLEOTIDE SEQUENCE [LARGE SCALE GENOMIC DNA]</scope>
    <source>
        <strain evidence="7">So ce56</strain>
    </source>
</reference>
<protein>
    <submittedName>
        <fullName evidence="6">Protein kinase</fullName>
        <ecNumber evidence="6">2.7.11.1</ecNumber>
    </submittedName>
</protein>
<evidence type="ECO:0000256" key="4">
    <source>
        <dbReference type="ARBA" id="ARBA00022840"/>
    </source>
</evidence>
<evidence type="ECO:0000256" key="3">
    <source>
        <dbReference type="ARBA" id="ARBA00022777"/>
    </source>
</evidence>
<evidence type="ECO:0000313" key="6">
    <source>
        <dbReference type="EMBL" id="CAN92006.1"/>
    </source>
</evidence>
<dbReference type="SUPFAM" id="SSF52540">
    <property type="entry name" value="P-loop containing nucleoside triphosphate hydrolases"/>
    <property type="match status" value="1"/>
</dbReference>
<dbReference type="Gene3D" id="3.40.50.300">
    <property type="entry name" value="P-loop containing nucleotide triphosphate hydrolases"/>
    <property type="match status" value="1"/>
</dbReference>
<dbReference type="EMBL" id="AM746676">
    <property type="protein sequence ID" value="CAN92006.1"/>
    <property type="molecule type" value="Genomic_DNA"/>
</dbReference>
<dbReference type="STRING" id="448385.sce1848"/>
<dbReference type="InterPro" id="IPR041664">
    <property type="entry name" value="AAA_16"/>
</dbReference>
<keyword evidence="3 6" id="KW-0418">Kinase</keyword>
<evidence type="ECO:0000259" key="5">
    <source>
        <dbReference type="PROSITE" id="PS50011"/>
    </source>
</evidence>
<name>A9FNY7_SORC5</name>
<dbReference type="Proteomes" id="UP000002139">
    <property type="component" value="Chromosome"/>
</dbReference>
<keyword evidence="2" id="KW-0547">Nucleotide-binding</keyword>
<dbReference type="Pfam" id="PF13191">
    <property type="entry name" value="AAA_16"/>
    <property type="match status" value="1"/>
</dbReference>
<dbReference type="PROSITE" id="PS00108">
    <property type="entry name" value="PROTEIN_KINASE_ST"/>
    <property type="match status" value="1"/>
</dbReference>
<proteinExistence type="predicted"/>